<evidence type="ECO:0000313" key="3">
    <source>
        <dbReference type="EMBL" id="KAF7196645.1"/>
    </source>
</evidence>
<comment type="caution">
    <text evidence="3">The sequence shown here is derived from an EMBL/GenBank/DDBJ whole genome shotgun (WGS) entry which is preliminary data.</text>
</comment>
<reference evidence="3" key="1">
    <citation type="submission" date="2020-04" db="EMBL/GenBank/DDBJ databases">
        <title>Draft genome resource of the tomato pathogen Pseudocercospora fuligena.</title>
        <authorList>
            <person name="Zaccaron A."/>
        </authorList>
    </citation>
    <scope>NUCLEOTIDE SEQUENCE</scope>
    <source>
        <strain evidence="3">PF001</strain>
    </source>
</reference>
<evidence type="ECO:0000256" key="1">
    <source>
        <dbReference type="ARBA" id="ARBA00023002"/>
    </source>
</evidence>
<dbReference type="Pfam" id="PF00106">
    <property type="entry name" value="adh_short"/>
    <property type="match status" value="1"/>
</dbReference>
<evidence type="ECO:0000313" key="4">
    <source>
        <dbReference type="Proteomes" id="UP000660729"/>
    </source>
</evidence>
<keyword evidence="4" id="KW-1185">Reference proteome</keyword>
<dbReference type="Proteomes" id="UP000660729">
    <property type="component" value="Unassembled WGS sequence"/>
</dbReference>
<dbReference type="PRINTS" id="PR00081">
    <property type="entry name" value="GDHRDH"/>
</dbReference>
<dbReference type="EMBL" id="JABCIY010000024">
    <property type="protein sequence ID" value="KAF7196645.1"/>
    <property type="molecule type" value="Genomic_DNA"/>
</dbReference>
<dbReference type="PANTHER" id="PTHR43157:SF35">
    <property type="entry name" value="DEHYDROGENASE_REDUCTASE FAMILY PROTEIN, PUTATIVE-RELATED"/>
    <property type="match status" value="1"/>
</dbReference>
<dbReference type="Gene3D" id="3.40.50.720">
    <property type="entry name" value="NAD(P)-binding Rossmann-like Domain"/>
    <property type="match status" value="1"/>
</dbReference>
<dbReference type="GO" id="GO:0016491">
    <property type="term" value="F:oxidoreductase activity"/>
    <property type="evidence" value="ECO:0007669"/>
    <property type="project" value="UniProtKB-KW"/>
</dbReference>
<proteinExistence type="predicted"/>
<dbReference type="SUPFAM" id="SSF51735">
    <property type="entry name" value="NAD(P)-binding Rossmann-fold domains"/>
    <property type="match status" value="1"/>
</dbReference>
<evidence type="ECO:0000256" key="2">
    <source>
        <dbReference type="SAM" id="Phobius"/>
    </source>
</evidence>
<feature type="transmembrane region" description="Helical" evidence="2">
    <location>
        <begin position="20"/>
        <end position="43"/>
    </location>
</feature>
<dbReference type="AlphaFoldDB" id="A0A8H6VLY2"/>
<keyword evidence="2" id="KW-1133">Transmembrane helix</keyword>
<dbReference type="OrthoDB" id="542013at2759"/>
<dbReference type="PANTHER" id="PTHR43157">
    <property type="entry name" value="PHOSPHATIDYLINOSITOL-GLYCAN BIOSYNTHESIS CLASS F PROTEIN-RELATED"/>
    <property type="match status" value="1"/>
</dbReference>
<dbReference type="InterPro" id="IPR036291">
    <property type="entry name" value="NAD(P)-bd_dom_sf"/>
</dbReference>
<organism evidence="3 4">
    <name type="scientific">Pseudocercospora fuligena</name>
    <dbReference type="NCBI Taxonomy" id="685502"/>
    <lineage>
        <taxon>Eukaryota</taxon>
        <taxon>Fungi</taxon>
        <taxon>Dikarya</taxon>
        <taxon>Ascomycota</taxon>
        <taxon>Pezizomycotina</taxon>
        <taxon>Dothideomycetes</taxon>
        <taxon>Dothideomycetidae</taxon>
        <taxon>Mycosphaerellales</taxon>
        <taxon>Mycosphaerellaceae</taxon>
        <taxon>Pseudocercospora</taxon>
    </lineage>
</organism>
<gene>
    <name evidence="3" type="ORF">HII31_02015</name>
</gene>
<keyword evidence="1" id="KW-0560">Oxidoreductase</keyword>
<protein>
    <submittedName>
        <fullName evidence="3">Short chain dehydrogenase yanD</fullName>
    </submittedName>
</protein>
<accession>A0A8H6VLY2</accession>
<keyword evidence="2" id="KW-0812">Transmembrane</keyword>
<name>A0A8H6VLY2_9PEZI</name>
<sequence>MHLLPASIVSGELYMSTMGLSFTSVAAIAIVIGSLYFAIPLILAEVFPWKLLWAQRNAQTTVKAKSYEGRTAVITGANGAYGSRAARNFADREVDTLVLVDARDCTELKDKLEADLKSQGKKVPKILVWQVNMMTFEGCKQLREKAQSLKYIDHVLSTMGILSFDRKESPEGWETSIQVNYLSNALLGLLLLPLLKSSPSNPNPPVLTFVSSFGIYPSWPTMWSIPKSGSFLKFLSNNQNGMAQKNQYGRSKTLLVYFMRELAAKLSKTKELPKITVNCTDPGTAWTPLSNINRDMFITRVITDFGARDAQYGANTLTNGVSEGPKSHGKIVMDFGYGSFPPWMQRPNGKAHQERVWQETKDEFVAKVPEVMAVYGLLGDN</sequence>
<dbReference type="InterPro" id="IPR002347">
    <property type="entry name" value="SDR_fam"/>
</dbReference>
<keyword evidence="2" id="KW-0472">Membrane</keyword>